<accession>A0A378TD94</accession>
<dbReference type="Gene3D" id="3.40.50.720">
    <property type="entry name" value="NAD(P)-binding Rossmann-like Domain"/>
    <property type="match status" value="1"/>
</dbReference>
<evidence type="ECO:0000313" key="3">
    <source>
        <dbReference type="EMBL" id="STZ58729.1"/>
    </source>
</evidence>
<dbReference type="EC" id="1.1.1.100" evidence="3"/>
<dbReference type="AlphaFoldDB" id="A0A378TD94"/>
<name>A0A378TD94_9MYCO</name>
<dbReference type="FunFam" id="3.40.50.720:FF:000084">
    <property type="entry name" value="Short-chain dehydrogenase reductase"/>
    <property type="match status" value="1"/>
</dbReference>
<dbReference type="InterPro" id="IPR002347">
    <property type="entry name" value="SDR_fam"/>
</dbReference>
<gene>
    <name evidence="3" type="primary">fabG_14</name>
    <name evidence="3" type="ORF">NCTC10821_02244</name>
</gene>
<dbReference type="OrthoDB" id="9786435at2"/>
<dbReference type="PROSITE" id="PS00061">
    <property type="entry name" value="ADH_SHORT"/>
    <property type="match status" value="1"/>
</dbReference>
<sequence length="256" mass="26664">MTTTALVTGAGGGIGRAVVRSFLEAGTSVALVDADDRFLSHTPDLAAEFPHLTVRAYTADITQTSRVGTLAEQVAADFGRLDALALVAGTVQTAAGIADLTPTEWRRVIDVNLTGAYEMTHALVPLLKQDGGGAITAVSSWWGRSGHAYFAAYCAAKAGLIVFTQALAQELAPLIRANTVCPGNIDTAMHRAALESEAAERGVSFEEIKQSEWAKIPLEKAGAPQDIANAILFLSSPAAAYITGASLDVNGGVVFH</sequence>
<dbReference type="GO" id="GO:0004316">
    <property type="term" value="F:3-oxoacyl-[acyl-carrier-protein] reductase (NADPH) activity"/>
    <property type="evidence" value="ECO:0007669"/>
    <property type="project" value="UniProtKB-EC"/>
</dbReference>
<proteinExistence type="inferred from homology"/>
<dbReference type="PANTHER" id="PTHR24321:SF8">
    <property type="entry name" value="ESTRADIOL 17-BETA-DEHYDROGENASE 8-RELATED"/>
    <property type="match status" value="1"/>
</dbReference>
<evidence type="ECO:0000256" key="2">
    <source>
        <dbReference type="ARBA" id="ARBA00023002"/>
    </source>
</evidence>
<keyword evidence="2 3" id="KW-0560">Oxidoreductase</keyword>
<evidence type="ECO:0000313" key="4">
    <source>
        <dbReference type="Proteomes" id="UP000254978"/>
    </source>
</evidence>
<dbReference type="PANTHER" id="PTHR24321">
    <property type="entry name" value="DEHYDROGENASES, SHORT CHAIN"/>
    <property type="match status" value="1"/>
</dbReference>
<dbReference type="CDD" id="cd05233">
    <property type="entry name" value="SDR_c"/>
    <property type="match status" value="1"/>
</dbReference>
<organism evidence="3 4">
    <name type="scientific">Mycolicibacterium tokaiense</name>
    <dbReference type="NCBI Taxonomy" id="39695"/>
    <lineage>
        <taxon>Bacteria</taxon>
        <taxon>Bacillati</taxon>
        <taxon>Actinomycetota</taxon>
        <taxon>Actinomycetes</taxon>
        <taxon>Mycobacteriales</taxon>
        <taxon>Mycobacteriaceae</taxon>
        <taxon>Mycolicibacterium</taxon>
    </lineage>
</organism>
<evidence type="ECO:0000256" key="1">
    <source>
        <dbReference type="ARBA" id="ARBA00006484"/>
    </source>
</evidence>
<protein>
    <submittedName>
        <fullName evidence="3">3-oxoacyl-(Acyl-carrier-protein) reductase, putative</fullName>
        <ecNumber evidence="3">1.1.1.100</ecNumber>
    </submittedName>
</protein>
<keyword evidence="4" id="KW-1185">Reference proteome</keyword>
<comment type="similarity">
    <text evidence="1">Belongs to the short-chain dehydrogenases/reductases (SDR) family.</text>
</comment>
<dbReference type="PRINTS" id="PR00081">
    <property type="entry name" value="GDHRDH"/>
</dbReference>
<dbReference type="RefSeq" id="WP_115278456.1">
    <property type="nucleotide sequence ID" value="NZ_AP022600.1"/>
</dbReference>
<dbReference type="Pfam" id="PF13561">
    <property type="entry name" value="adh_short_C2"/>
    <property type="match status" value="1"/>
</dbReference>
<dbReference type="Proteomes" id="UP000254978">
    <property type="component" value="Unassembled WGS sequence"/>
</dbReference>
<dbReference type="InterPro" id="IPR036291">
    <property type="entry name" value="NAD(P)-bd_dom_sf"/>
</dbReference>
<dbReference type="EMBL" id="UGQT01000001">
    <property type="protein sequence ID" value="STZ58729.1"/>
    <property type="molecule type" value="Genomic_DNA"/>
</dbReference>
<reference evidence="3 4" key="1">
    <citation type="submission" date="2018-06" db="EMBL/GenBank/DDBJ databases">
        <authorList>
            <consortium name="Pathogen Informatics"/>
            <person name="Doyle S."/>
        </authorList>
    </citation>
    <scope>NUCLEOTIDE SEQUENCE [LARGE SCALE GENOMIC DNA]</scope>
    <source>
        <strain evidence="3 4">NCTC10821</strain>
    </source>
</reference>
<dbReference type="SUPFAM" id="SSF51735">
    <property type="entry name" value="NAD(P)-binding Rossmann-fold domains"/>
    <property type="match status" value="1"/>
</dbReference>
<dbReference type="InterPro" id="IPR020904">
    <property type="entry name" value="Sc_DH/Rdtase_CS"/>
</dbReference>
<dbReference type="PRINTS" id="PR00080">
    <property type="entry name" value="SDRFAMILY"/>
</dbReference>